<name>A0ABW2ATZ3_9MICO</name>
<dbReference type="RefSeq" id="WP_377822934.1">
    <property type="nucleotide sequence ID" value="NZ_JBHSWJ010000002.1"/>
</dbReference>
<protein>
    <submittedName>
        <fullName evidence="1">Uncharacterized protein</fullName>
    </submittedName>
</protein>
<sequence>MSTAAMVSAALYPLLEPRGFADVQGTGDEGQFIFCAPLDAVYEMAPELCDSRDLADLGRGGCFDVVVEIASGRIANVSIEGPDLEDRLREYNENTDAEAVKDAYQQPVGAALPTVARGLGTLFAAVTDSKL</sequence>
<organism evidence="1 2">
    <name type="scientific">Branchiibius cervicis</name>
    <dbReference type="NCBI Taxonomy" id="908252"/>
    <lineage>
        <taxon>Bacteria</taxon>
        <taxon>Bacillati</taxon>
        <taxon>Actinomycetota</taxon>
        <taxon>Actinomycetes</taxon>
        <taxon>Micrococcales</taxon>
        <taxon>Dermacoccaceae</taxon>
        <taxon>Branchiibius</taxon>
    </lineage>
</organism>
<evidence type="ECO:0000313" key="2">
    <source>
        <dbReference type="Proteomes" id="UP001596356"/>
    </source>
</evidence>
<comment type="caution">
    <text evidence="1">The sequence shown here is derived from an EMBL/GenBank/DDBJ whole genome shotgun (WGS) entry which is preliminary data.</text>
</comment>
<dbReference type="EMBL" id="JBHSWJ010000002">
    <property type="protein sequence ID" value="MFC6714489.1"/>
    <property type="molecule type" value="Genomic_DNA"/>
</dbReference>
<dbReference type="Proteomes" id="UP001596356">
    <property type="component" value="Unassembled WGS sequence"/>
</dbReference>
<keyword evidence="2" id="KW-1185">Reference proteome</keyword>
<proteinExistence type="predicted"/>
<accession>A0ABW2ATZ3</accession>
<evidence type="ECO:0000313" key="1">
    <source>
        <dbReference type="EMBL" id="MFC6714489.1"/>
    </source>
</evidence>
<gene>
    <name evidence="1" type="ORF">ACFQBT_11940</name>
</gene>
<reference evidence="2" key="1">
    <citation type="journal article" date="2019" name="Int. J. Syst. Evol. Microbiol.">
        <title>The Global Catalogue of Microorganisms (GCM) 10K type strain sequencing project: providing services to taxonomists for standard genome sequencing and annotation.</title>
        <authorList>
            <consortium name="The Broad Institute Genomics Platform"/>
            <consortium name="The Broad Institute Genome Sequencing Center for Infectious Disease"/>
            <person name="Wu L."/>
            <person name="Ma J."/>
        </authorList>
    </citation>
    <scope>NUCLEOTIDE SEQUENCE [LARGE SCALE GENOMIC DNA]</scope>
    <source>
        <strain evidence="2">NBRC 106593</strain>
    </source>
</reference>